<feature type="compositionally biased region" description="Polar residues" evidence="1">
    <location>
        <begin position="262"/>
        <end position="275"/>
    </location>
</feature>
<keyword evidence="3" id="KW-1185">Reference proteome</keyword>
<feature type="compositionally biased region" description="Low complexity" evidence="1">
    <location>
        <begin position="276"/>
        <end position="286"/>
    </location>
</feature>
<protein>
    <recommendedName>
        <fullName evidence="4">RING-type domain-containing protein</fullName>
    </recommendedName>
</protein>
<organism evidence="2 3">
    <name type="scientific">Kwoniella europaea PYCC6329</name>
    <dbReference type="NCBI Taxonomy" id="1423913"/>
    <lineage>
        <taxon>Eukaryota</taxon>
        <taxon>Fungi</taxon>
        <taxon>Dikarya</taxon>
        <taxon>Basidiomycota</taxon>
        <taxon>Agaricomycotina</taxon>
        <taxon>Tremellomycetes</taxon>
        <taxon>Tremellales</taxon>
        <taxon>Cryptococcaceae</taxon>
        <taxon>Kwoniella</taxon>
    </lineage>
</organism>
<evidence type="ECO:0008006" key="4">
    <source>
        <dbReference type="Google" id="ProtNLM"/>
    </source>
</evidence>
<proteinExistence type="predicted"/>
<feature type="compositionally biased region" description="Polar residues" evidence="1">
    <location>
        <begin position="93"/>
        <end position="102"/>
    </location>
</feature>
<dbReference type="InterPro" id="IPR013083">
    <property type="entry name" value="Znf_RING/FYVE/PHD"/>
</dbReference>
<reference evidence="2 3" key="1">
    <citation type="submission" date="2024-01" db="EMBL/GenBank/DDBJ databases">
        <title>Comparative genomics of Cryptococcus and Kwoniella reveals pathogenesis evolution and contrasting modes of karyotype evolution via chromosome fusion or intercentromeric recombination.</title>
        <authorList>
            <person name="Coelho M.A."/>
            <person name="David-Palma M."/>
            <person name="Shea T."/>
            <person name="Bowers K."/>
            <person name="McGinley-Smith S."/>
            <person name="Mohammad A.W."/>
            <person name="Gnirke A."/>
            <person name="Yurkov A.M."/>
            <person name="Nowrousian M."/>
            <person name="Sun S."/>
            <person name="Cuomo C.A."/>
            <person name="Heitman J."/>
        </authorList>
    </citation>
    <scope>NUCLEOTIDE SEQUENCE [LARGE SCALE GENOMIC DNA]</scope>
    <source>
        <strain evidence="2 3">PYCC6329</strain>
    </source>
</reference>
<dbReference type="AlphaFoldDB" id="A0AAX4KUQ1"/>
<evidence type="ECO:0000256" key="1">
    <source>
        <dbReference type="SAM" id="MobiDB-lite"/>
    </source>
</evidence>
<name>A0AAX4KUQ1_9TREE</name>
<dbReference type="RefSeq" id="XP_066087450.1">
    <property type="nucleotide sequence ID" value="XM_066231353.1"/>
</dbReference>
<feature type="compositionally biased region" description="Low complexity" evidence="1">
    <location>
        <begin position="301"/>
        <end position="314"/>
    </location>
</feature>
<accession>A0AAX4KUQ1</accession>
<feature type="compositionally biased region" description="Basic residues" evidence="1">
    <location>
        <begin position="1"/>
        <end position="10"/>
    </location>
</feature>
<dbReference type="Proteomes" id="UP001358614">
    <property type="component" value="Chromosome 2"/>
</dbReference>
<sequence>MAKSNRKKRPLPCTPSPKPSTTKPKLASASTGRIDYSLLSPPDQAIEVSDEDQEDSPARNTRSKVTLSQFSSGSDVVFLSTSKKTCSPAPKKTYTQSQTHPTSYAKAVNPTTSSSSSSKGKSRQQISPSSSTSNTIASHHLIAYKATSSSTLASPQASHSHQHQEIEAECIICSEEISEILAKAEKEGKGGIGGGLGLWSCELAGCGALFCIECAIACIDRSTSKTPLAKPNCPACTREWNVEEIRNQAKAYDSSEYPASAPGQQQPHGSADTQPTANNASTNANSYKVNEDRRRSPLQRNPTGTPNSPGPTFTWNIPTIDNDPINHPSQAQMIPLVPADYNLAPMLPTSGPAVPPTSVDGFVQVGNGRMPNAATPSREASRGNGKGGVRGGSSRIVAGSNNRYVQ</sequence>
<evidence type="ECO:0000313" key="3">
    <source>
        <dbReference type="Proteomes" id="UP001358614"/>
    </source>
</evidence>
<feature type="region of interest" description="Disordered" evidence="1">
    <location>
        <begin position="370"/>
        <end position="406"/>
    </location>
</feature>
<dbReference type="GeneID" id="91106408"/>
<dbReference type="EMBL" id="CP144090">
    <property type="protein sequence ID" value="WWD09483.1"/>
    <property type="molecule type" value="Genomic_DNA"/>
</dbReference>
<feature type="region of interest" description="Disordered" evidence="1">
    <location>
        <begin position="81"/>
        <end position="134"/>
    </location>
</feature>
<feature type="region of interest" description="Disordered" evidence="1">
    <location>
        <begin position="1"/>
        <end position="69"/>
    </location>
</feature>
<gene>
    <name evidence="2" type="ORF">V865_007607</name>
</gene>
<evidence type="ECO:0000313" key="2">
    <source>
        <dbReference type="EMBL" id="WWD09483.1"/>
    </source>
</evidence>
<feature type="compositionally biased region" description="Polar residues" evidence="1">
    <location>
        <begin position="58"/>
        <end position="69"/>
    </location>
</feature>
<dbReference type="Gene3D" id="3.30.40.10">
    <property type="entry name" value="Zinc/RING finger domain, C3HC4 (zinc finger)"/>
    <property type="match status" value="1"/>
</dbReference>
<feature type="region of interest" description="Disordered" evidence="1">
    <location>
        <begin position="251"/>
        <end position="327"/>
    </location>
</feature>
<dbReference type="KEGG" id="ker:91106408"/>
<feature type="compositionally biased region" description="Low complexity" evidence="1">
    <location>
        <begin position="113"/>
        <end position="134"/>
    </location>
</feature>